<accession>A0A392MC61</accession>
<dbReference type="EMBL" id="LXQA010007891">
    <property type="protein sequence ID" value="MCH85092.1"/>
    <property type="molecule type" value="Genomic_DNA"/>
</dbReference>
<evidence type="ECO:0000313" key="3">
    <source>
        <dbReference type="Proteomes" id="UP000265520"/>
    </source>
</evidence>
<gene>
    <name evidence="2" type="ORF">A2U01_0005934</name>
</gene>
<organism evidence="2 3">
    <name type="scientific">Trifolium medium</name>
    <dbReference type="NCBI Taxonomy" id="97028"/>
    <lineage>
        <taxon>Eukaryota</taxon>
        <taxon>Viridiplantae</taxon>
        <taxon>Streptophyta</taxon>
        <taxon>Embryophyta</taxon>
        <taxon>Tracheophyta</taxon>
        <taxon>Spermatophyta</taxon>
        <taxon>Magnoliopsida</taxon>
        <taxon>eudicotyledons</taxon>
        <taxon>Gunneridae</taxon>
        <taxon>Pentapetalae</taxon>
        <taxon>rosids</taxon>
        <taxon>fabids</taxon>
        <taxon>Fabales</taxon>
        <taxon>Fabaceae</taxon>
        <taxon>Papilionoideae</taxon>
        <taxon>50 kb inversion clade</taxon>
        <taxon>NPAAA clade</taxon>
        <taxon>Hologalegina</taxon>
        <taxon>IRL clade</taxon>
        <taxon>Trifolieae</taxon>
        <taxon>Trifolium</taxon>
    </lineage>
</organism>
<evidence type="ECO:0000256" key="1">
    <source>
        <dbReference type="SAM" id="MobiDB-lite"/>
    </source>
</evidence>
<proteinExistence type="predicted"/>
<dbReference type="SUPFAM" id="SSF57756">
    <property type="entry name" value="Retrovirus zinc finger-like domains"/>
    <property type="match status" value="1"/>
</dbReference>
<dbReference type="InterPro" id="IPR036875">
    <property type="entry name" value="Znf_CCHC_sf"/>
</dbReference>
<feature type="region of interest" description="Disordered" evidence="1">
    <location>
        <begin position="1"/>
        <end position="25"/>
    </location>
</feature>
<dbReference type="AlphaFoldDB" id="A0A392MC61"/>
<name>A0A392MC61_9FABA</name>
<evidence type="ECO:0000313" key="2">
    <source>
        <dbReference type="EMBL" id="MCH85092.1"/>
    </source>
</evidence>
<keyword evidence="3" id="KW-1185">Reference proteome</keyword>
<sequence length="97" mass="10465">MDPDIVRTKGCGALPTGTPSTQRRPRGCGVCRVVGHNKRSCPHNDMGRNSSLQTQSPLTTTVGNGKAQLKVYGVLQMLVLNMMVVLDMFSCNLFASI</sequence>
<dbReference type="Proteomes" id="UP000265520">
    <property type="component" value="Unassembled WGS sequence"/>
</dbReference>
<reference evidence="2 3" key="1">
    <citation type="journal article" date="2018" name="Front. Plant Sci.">
        <title>Red Clover (Trifolium pratense) and Zigzag Clover (T. medium) - A Picture of Genomic Similarities and Differences.</title>
        <authorList>
            <person name="Dluhosova J."/>
            <person name="Istvanek J."/>
            <person name="Nedelnik J."/>
            <person name="Repkova J."/>
        </authorList>
    </citation>
    <scope>NUCLEOTIDE SEQUENCE [LARGE SCALE GENOMIC DNA]</scope>
    <source>
        <strain evidence="3">cv. 10/8</strain>
        <tissue evidence="2">Leaf</tissue>
    </source>
</reference>
<dbReference type="GO" id="GO:0003676">
    <property type="term" value="F:nucleic acid binding"/>
    <property type="evidence" value="ECO:0007669"/>
    <property type="project" value="InterPro"/>
</dbReference>
<comment type="caution">
    <text evidence="2">The sequence shown here is derived from an EMBL/GenBank/DDBJ whole genome shotgun (WGS) entry which is preliminary data.</text>
</comment>
<dbReference type="GO" id="GO:0008270">
    <property type="term" value="F:zinc ion binding"/>
    <property type="evidence" value="ECO:0007669"/>
    <property type="project" value="InterPro"/>
</dbReference>
<protein>
    <submittedName>
        <fullName evidence="2">Uncharacterized protein</fullName>
    </submittedName>
</protein>